<organism evidence="2 3">
    <name type="scientific">Actinoplanes sandaracinus</name>
    <dbReference type="NCBI Taxonomy" id="3045177"/>
    <lineage>
        <taxon>Bacteria</taxon>
        <taxon>Bacillati</taxon>
        <taxon>Actinomycetota</taxon>
        <taxon>Actinomycetes</taxon>
        <taxon>Micromonosporales</taxon>
        <taxon>Micromonosporaceae</taxon>
        <taxon>Actinoplanes</taxon>
    </lineage>
</organism>
<feature type="chain" id="PRO_5047531475" description="EF-hand domain-containing protein" evidence="1">
    <location>
        <begin position="24"/>
        <end position="111"/>
    </location>
</feature>
<evidence type="ECO:0008006" key="4">
    <source>
        <dbReference type="Google" id="ProtNLM"/>
    </source>
</evidence>
<dbReference type="EMBL" id="JASCTH010000018">
    <property type="protein sequence ID" value="MDI6102091.1"/>
    <property type="molecule type" value="Genomic_DNA"/>
</dbReference>
<proteinExistence type="predicted"/>
<feature type="signal peptide" evidence="1">
    <location>
        <begin position="1"/>
        <end position="23"/>
    </location>
</feature>
<keyword evidence="1" id="KW-0732">Signal</keyword>
<gene>
    <name evidence="2" type="ORF">QLQ12_26080</name>
</gene>
<evidence type="ECO:0000256" key="1">
    <source>
        <dbReference type="SAM" id="SignalP"/>
    </source>
</evidence>
<protein>
    <recommendedName>
        <fullName evidence="4">EF-hand domain-containing protein</fullName>
    </recommendedName>
</protein>
<evidence type="ECO:0000313" key="2">
    <source>
        <dbReference type="EMBL" id="MDI6102091.1"/>
    </source>
</evidence>
<keyword evidence="3" id="KW-1185">Reference proteome</keyword>
<evidence type="ECO:0000313" key="3">
    <source>
        <dbReference type="Proteomes" id="UP001241758"/>
    </source>
</evidence>
<name>A0ABT6WQS2_9ACTN</name>
<comment type="caution">
    <text evidence="2">The sequence shown here is derived from an EMBL/GenBank/DDBJ whole genome shotgun (WGS) entry which is preliminary data.</text>
</comment>
<dbReference type="Proteomes" id="UP001241758">
    <property type="component" value="Unassembled WGS sequence"/>
</dbReference>
<accession>A0ABT6WQS2</accession>
<reference evidence="2 3" key="1">
    <citation type="submission" date="2023-05" db="EMBL/GenBank/DDBJ databases">
        <title>Actinoplanes sp. NEAU-A12 genome sequencing.</title>
        <authorList>
            <person name="Wang Z.-S."/>
        </authorList>
    </citation>
    <scope>NUCLEOTIDE SEQUENCE [LARGE SCALE GENOMIC DNA]</scope>
    <source>
        <strain evidence="2 3">NEAU-A12</strain>
    </source>
</reference>
<sequence>MRSLLVVPLLAVLVLAFPAPALAEESVHVTLLALNRSGASGTAVLTSLPNGDLRVRVRSAGLVPNAPHAQHLHGSTDGMDFHCPPAFADTDGDGYVSTEEACRRTATSSCH</sequence>
<dbReference type="RefSeq" id="WP_282763101.1">
    <property type="nucleotide sequence ID" value="NZ_JASCTH010000018.1"/>
</dbReference>